<feature type="region of interest" description="Disordered" evidence="2">
    <location>
        <begin position="1"/>
        <end position="20"/>
    </location>
</feature>
<dbReference type="Pfam" id="PF13738">
    <property type="entry name" value="Pyr_redox_3"/>
    <property type="match status" value="1"/>
</dbReference>
<protein>
    <recommendedName>
        <fullName evidence="5">Flavin-containing monooxygenase</fullName>
    </recommendedName>
</protein>
<dbReference type="PANTHER" id="PTHR43539">
    <property type="entry name" value="FLAVIN-BINDING MONOOXYGENASE-LIKE PROTEIN (AFU_ORTHOLOGUE AFUA_4G09220)"/>
    <property type="match status" value="1"/>
</dbReference>
<comment type="caution">
    <text evidence="3">The sequence shown here is derived from an EMBL/GenBank/DDBJ whole genome shotgun (WGS) entry which is preliminary data.</text>
</comment>
<keyword evidence="1" id="KW-0560">Oxidoreductase</keyword>
<dbReference type="InterPro" id="IPR036291">
    <property type="entry name" value="NAD(P)-bd_dom_sf"/>
</dbReference>
<dbReference type="InterPro" id="IPR050982">
    <property type="entry name" value="Auxin_biosynth/cation_transpt"/>
</dbReference>
<accession>A0ABR3RT48</accession>
<dbReference type="InterPro" id="IPR036188">
    <property type="entry name" value="FAD/NAD-bd_sf"/>
</dbReference>
<dbReference type="EMBL" id="JAKIXB020000006">
    <property type="protein sequence ID" value="KAL1607595.1"/>
    <property type="molecule type" value="Genomic_DNA"/>
</dbReference>
<evidence type="ECO:0000256" key="2">
    <source>
        <dbReference type="SAM" id="MobiDB-lite"/>
    </source>
</evidence>
<dbReference type="Gene3D" id="3.50.50.60">
    <property type="entry name" value="FAD/NAD(P)-binding domain"/>
    <property type="match status" value="1"/>
</dbReference>
<name>A0ABR3RT48_9PLEO</name>
<gene>
    <name evidence="3" type="ORF">SLS59_002564</name>
</gene>
<reference evidence="3 4" key="1">
    <citation type="submission" date="2024-02" db="EMBL/GenBank/DDBJ databases">
        <title>De novo assembly and annotation of 12 fungi associated with fruit tree decline syndrome in Ontario, Canada.</title>
        <authorList>
            <person name="Sulman M."/>
            <person name="Ellouze W."/>
            <person name="Ilyukhin E."/>
        </authorList>
    </citation>
    <scope>NUCLEOTIDE SEQUENCE [LARGE SCALE GENOMIC DNA]</scope>
    <source>
        <strain evidence="3 4">M97-236</strain>
    </source>
</reference>
<evidence type="ECO:0000313" key="3">
    <source>
        <dbReference type="EMBL" id="KAL1607595.1"/>
    </source>
</evidence>
<organism evidence="3 4">
    <name type="scientific">Nothophoma quercina</name>
    <dbReference type="NCBI Taxonomy" id="749835"/>
    <lineage>
        <taxon>Eukaryota</taxon>
        <taxon>Fungi</taxon>
        <taxon>Dikarya</taxon>
        <taxon>Ascomycota</taxon>
        <taxon>Pezizomycotina</taxon>
        <taxon>Dothideomycetes</taxon>
        <taxon>Pleosporomycetidae</taxon>
        <taxon>Pleosporales</taxon>
        <taxon>Pleosporineae</taxon>
        <taxon>Didymellaceae</taxon>
        <taxon>Nothophoma</taxon>
    </lineage>
</organism>
<evidence type="ECO:0008006" key="5">
    <source>
        <dbReference type="Google" id="ProtNLM"/>
    </source>
</evidence>
<keyword evidence="4" id="KW-1185">Reference proteome</keyword>
<dbReference type="SUPFAM" id="SSF51735">
    <property type="entry name" value="NAD(P)-binding Rossmann-fold domains"/>
    <property type="match status" value="1"/>
</dbReference>
<evidence type="ECO:0000256" key="1">
    <source>
        <dbReference type="ARBA" id="ARBA00023002"/>
    </source>
</evidence>
<dbReference type="PANTHER" id="PTHR43539:SF68">
    <property type="entry name" value="FLAVIN-BINDING MONOOXYGENASE-LIKE PROTEIN (AFU_ORTHOLOGUE AFUA_4G09220)"/>
    <property type="match status" value="1"/>
</dbReference>
<dbReference type="Proteomes" id="UP001521222">
    <property type="component" value="Unassembled WGS sequence"/>
</dbReference>
<sequence>MPSDFPHVPVQDNETSLDGPREAKTFLDKFSQAVVESDWTSFEGLFAEQCWWKDHLTLTFDKRTIQGRQAISSAWQSLAPQRKPRGFSVAGPGTEMVETPPAFSRMTPQMATLDIPFAFSVSRPDCACVGIAKAIPSVSGWRIWVLTTSVVSLKEHPFQPLPRAVTSSDLISAGQRGKATPQGLPHFEKALDAVVIGGGCSGLSNLIMLDSMGANVACFDLGHPGEAWRQRYRSVRLHHPNFMIQLPQYPVPADITSTHLSGAELAQYMSRAVEDLKLPLFAGVKVTSNIFNKEHQLWTVSLEDVQSGQGSTVQARNIIISNGFYFDEDCPVIPEALKDHGKFSGPVQHTTQFSTTDLYEGKRTVIVGSGNSAHDVAKYLGDNPAVESVTMLQRSPTTVFDFDTFSPFITALYQGNIPVDTADFLFNQLPLGILRDWMGGAVAGLVASSEELYKKLEAKGYLIDRNPNFVERVYEDRVRSIYFDAPRTFDLVLRDRVKIAHGTVVGFAENGLIVKDSETEAERFFEADAVVLATGYAKTDLPKKWAESGFLDAESASQIENVGVPGVDVEGEMIGQVTRSGRKSTLDSLLIHSSTLEQKMRADNRETDPQLYFSGYIFAAARSFVSLPL</sequence>
<dbReference type="SUPFAM" id="SSF51905">
    <property type="entry name" value="FAD/NAD(P)-binding domain"/>
    <property type="match status" value="1"/>
</dbReference>
<evidence type="ECO:0000313" key="4">
    <source>
        <dbReference type="Proteomes" id="UP001521222"/>
    </source>
</evidence>
<proteinExistence type="predicted"/>